<organism evidence="1">
    <name type="scientific">viral metagenome</name>
    <dbReference type="NCBI Taxonomy" id="1070528"/>
    <lineage>
        <taxon>unclassified sequences</taxon>
        <taxon>metagenomes</taxon>
        <taxon>organismal metagenomes</taxon>
    </lineage>
</organism>
<sequence length="101" mass="12036">MSTYKIRLFDDMGHLNFQTNLPKDIEISVYKKIFSDCVDMAHDNKHIGIRYYILKPQVEKNFTYTFDSYTIEVNLEDLPYFNPVTMKSINLNYSKRVLNLL</sequence>
<name>A0A6C0HFG7_9ZZZZ</name>
<proteinExistence type="predicted"/>
<reference evidence="1" key="1">
    <citation type="journal article" date="2020" name="Nature">
        <title>Giant virus diversity and host interactions through global metagenomics.</title>
        <authorList>
            <person name="Schulz F."/>
            <person name="Roux S."/>
            <person name="Paez-Espino D."/>
            <person name="Jungbluth S."/>
            <person name="Walsh D.A."/>
            <person name="Denef V.J."/>
            <person name="McMahon K.D."/>
            <person name="Konstantinidis K.T."/>
            <person name="Eloe-Fadrosh E.A."/>
            <person name="Kyrpides N.C."/>
            <person name="Woyke T."/>
        </authorList>
    </citation>
    <scope>NUCLEOTIDE SEQUENCE</scope>
    <source>
        <strain evidence="1">GVMAG-M-3300023179-92</strain>
    </source>
</reference>
<accession>A0A6C0HFG7</accession>
<evidence type="ECO:0000313" key="1">
    <source>
        <dbReference type="EMBL" id="QHT78773.1"/>
    </source>
</evidence>
<dbReference type="AlphaFoldDB" id="A0A6C0HFG7"/>
<protein>
    <submittedName>
        <fullName evidence="1">Uncharacterized protein</fullName>
    </submittedName>
</protein>
<dbReference type="EMBL" id="MN739937">
    <property type="protein sequence ID" value="QHT78773.1"/>
    <property type="molecule type" value="Genomic_DNA"/>
</dbReference>